<evidence type="ECO:0000313" key="2">
    <source>
        <dbReference type="Proteomes" id="UP000243205"/>
    </source>
</evidence>
<dbReference type="InterPro" id="IPR029058">
    <property type="entry name" value="AB_hydrolase_fold"/>
</dbReference>
<dbReference type="RefSeq" id="WP_092076633.1">
    <property type="nucleotide sequence ID" value="NZ_FNAQ01000003.1"/>
</dbReference>
<dbReference type="AlphaFoldDB" id="A0A1G6ZQW5"/>
<sequence>MNPTKNARPSGRLILWPGLAADERMYQGLRAVGLERELLCPRLLVPQVGECWPDYARRTATQWQIGPADLIGGCSFGSLLATQIACRQPVQGLVLLAGALSSTALSPAAPWLQRLAAPLPLALVRPLLASKPFLRALFGPARPEQLALAQQMLNDTPDDLLRRGGALAVSSFPPGRPGCPVVALHGDADRVLRPPLAPVQLELVVGAGHGLVVSHEARVRDFLQRQLRRFAAG</sequence>
<proteinExistence type="predicted"/>
<reference evidence="2" key="1">
    <citation type="submission" date="2016-10" db="EMBL/GenBank/DDBJ databases">
        <authorList>
            <person name="Varghese N."/>
            <person name="Submissions S."/>
        </authorList>
    </citation>
    <scope>NUCLEOTIDE SEQUENCE [LARGE SCALE GENOMIC DNA]</scope>
    <source>
        <strain evidence="2">DSM 8987</strain>
    </source>
</reference>
<dbReference type="SUPFAM" id="SSF53474">
    <property type="entry name" value="alpha/beta-Hydrolases"/>
    <property type="match status" value="1"/>
</dbReference>
<protein>
    <recommendedName>
        <fullName evidence="3">Pimeloyl-ACP methyl ester carboxylesterase</fullName>
    </recommendedName>
</protein>
<name>A0A1G6ZQW5_9BACT</name>
<evidence type="ECO:0008006" key="3">
    <source>
        <dbReference type="Google" id="ProtNLM"/>
    </source>
</evidence>
<keyword evidence="2" id="KW-1185">Reference proteome</keyword>
<dbReference type="Proteomes" id="UP000243205">
    <property type="component" value="Unassembled WGS sequence"/>
</dbReference>
<gene>
    <name evidence="1" type="ORF">SAMN05661003_10383</name>
</gene>
<dbReference type="EMBL" id="FNAQ01000003">
    <property type="protein sequence ID" value="SDE04892.1"/>
    <property type="molecule type" value="Genomic_DNA"/>
</dbReference>
<dbReference type="OrthoDB" id="5431180at2"/>
<accession>A0A1G6ZQW5</accession>
<organism evidence="1 2">
    <name type="scientific">Desulfuromonas thiophila</name>
    <dbReference type="NCBI Taxonomy" id="57664"/>
    <lineage>
        <taxon>Bacteria</taxon>
        <taxon>Pseudomonadati</taxon>
        <taxon>Thermodesulfobacteriota</taxon>
        <taxon>Desulfuromonadia</taxon>
        <taxon>Desulfuromonadales</taxon>
        <taxon>Desulfuromonadaceae</taxon>
        <taxon>Desulfuromonas</taxon>
    </lineage>
</organism>
<dbReference type="Gene3D" id="3.40.50.1820">
    <property type="entry name" value="alpha/beta hydrolase"/>
    <property type="match status" value="1"/>
</dbReference>
<evidence type="ECO:0000313" key="1">
    <source>
        <dbReference type="EMBL" id="SDE04892.1"/>
    </source>
</evidence>
<dbReference type="STRING" id="57664.SAMN05661003_10383"/>